<keyword evidence="10 13" id="KW-0560">Oxidoreductase</keyword>
<keyword evidence="11 13" id="KW-0486">Methionine biosynthesis</keyword>
<evidence type="ECO:0000256" key="4">
    <source>
        <dbReference type="ARBA" id="ARBA00006753"/>
    </source>
</evidence>
<dbReference type="InterPro" id="IPR016204">
    <property type="entry name" value="HDH"/>
</dbReference>
<gene>
    <name evidence="16" type="ORF">JX360_05970</name>
</gene>
<organism evidence="16 17">
    <name type="scientific">Thermostichus vulcanus str. 'Rupite'</name>
    <dbReference type="NCBI Taxonomy" id="2813851"/>
    <lineage>
        <taxon>Bacteria</taxon>
        <taxon>Bacillati</taxon>
        <taxon>Cyanobacteriota</taxon>
        <taxon>Cyanophyceae</taxon>
        <taxon>Thermostichales</taxon>
        <taxon>Thermostichaceae</taxon>
        <taxon>Thermostichus</taxon>
    </lineage>
</organism>
<feature type="domain" description="ACT" evidence="15">
    <location>
        <begin position="367"/>
        <end position="441"/>
    </location>
</feature>
<protein>
    <recommendedName>
        <fullName evidence="6 13">Homoserine dehydrogenase</fullName>
        <ecNumber evidence="5 13">1.1.1.3</ecNumber>
    </recommendedName>
</protein>
<evidence type="ECO:0000256" key="7">
    <source>
        <dbReference type="ARBA" id="ARBA00022605"/>
    </source>
</evidence>
<dbReference type="RefSeq" id="WP_244349732.1">
    <property type="nucleotide sequence ID" value="NZ_JAFIRA010000010.1"/>
</dbReference>
<dbReference type="Pfam" id="PF03447">
    <property type="entry name" value="NAD_binding_3"/>
    <property type="match status" value="1"/>
</dbReference>
<dbReference type="PIRSF" id="PIRSF000098">
    <property type="entry name" value="Homoser_dehydrog"/>
    <property type="match status" value="1"/>
</dbReference>
<evidence type="ECO:0000256" key="8">
    <source>
        <dbReference type="ARBA" id="ARBA00022697"/>
    </source>
</evidence>
<dbReference type="NCBIfam" id="NF004976">
    <property type="entry name" value="PRK06349.1"/>
    <property type="match status" value="1"/>
</dbReference>
<evidence type="ECO:0000256" key="11">
    <source>
        <dbReference type="ARBA" id="ARBA00023167"/>
    </source>
</evidence>
<dbReference type="PROSITE" id="PS01042">
    <property type="entry name" value="HOMOSER_DHGENASE"/>
    <property type="match status" value="1"/>
</dbReference>
<evidence type="ECO:0000256" key="14">
    <source>
        <dbReference type="RuleBase" id="RU004171"/>
    </source>
</evidence>
<evidence type="ECO:0000259" key="15">
    <source>
        <dbReference type="PROSITE" id="PS51671"/>
    </source>
</evidence>
<comment type="similarity">
    <text evidence="4 14">Belongs to the homoserine dehydrogenase family.</text>
</comment>
<name>A0ABT0C9M2_THEVL</name>
<evidence type="ECO:0000256" key="5">
    <source>
        <dbReference type="ARBA" id="ARBA00013213"/>
    </source>
</evidence>
<dbReference type="CDD" id="cd04881">
    <property type="entry name" value="ACT_HSDH-Hom"/>
    <property type="match status" value="1"/>
</dbReference>
<accession>A0ABT0C9M2</accession>
<dbReference type="PROSITE" id="PS51671">
    <property type="entry name" value="ACT"/>
    <property type="match status" value="1"/>
</dbReference>
<dbReference type="EMBL" id="JAFIRA010000010">
    <property type="protein sequence ID" value="MCJ2542456.1"/>
    <property type="molecule type" value="Genomic_DNA"/>
</dbReference>
<dbReference type="InterPro" id="IPR036291">
    <property type="entry name" value="NAD(P)-bd_dom_sf"/>
</dbReference>
<dbReference type="Gene3D" id="3.30.70.260">
    <property type="match status" value="1"/>
</dbReference>
<dbReference type="InterPro" id="IPR005106">
    <property type="entry name" value="Asp/hSer_DH_NAD-bd"/>
</dbReference>
<dbReference type="InterPro" id="IPR045865">
    <property type="entry name" value="ACT-like_dom_sf"/>
</dbReference>
<comment type="pathway">
    <text evidence="2 13">Amino-acid biosynthesis; L-threonine biosynthesis; L-threonine from L-aspartate: step 3/5.</text>
</comment>
<dbReference type="Gene3D" id="3.30.360.10">
    <property type="entry name" value="Dihydrodipicolinate Reductase, domain 2"/>
    <property type="match status" value="1"/>
</dbReference>
<dbReference type="SUPFAM" id="SSF55021">
    <property type="entry name" value="ACT-like"/>
    <property type="match status" value="1"/>
</dbReference>
<comment type="catalytic activity">
    <reaction evidence="12">
        <text>L-homoserine + NADP(+) = L-aspartate 4-semialdehyde + NADPH + H(+)</text>
        <dbReference type="Rhea" id="RHEA:15761"/>
        <dbReference type="ChEBI" id="CHEBI:15378"/>
        <dbReference type="ChEBI" id="CHEBI:57476"/>
        <dbReference type="ChEBI" id="CHEBI:57783"/>
        <dbReference type="ChEBI" id="CHEBI:58349"/>
        <dbReference type="ChEBI" id="CHEBI:537519"/>
        <dbReference type="EC" id="1.1.1.3"/>
    </reaction>
    <physiologicalReaction direction="right-to-left" evidence="12">
        <dbReference type="Rhea" id="RHEA:15763"/>
    </physiologicalReaction>
</comment>
<comment type="pathway">
    <text evidence="3 13">Amino-acid biosynthesis; L-methionine biosynthesis via de novo pathway; L-homoserine from L-aspartate: step 3/3.</text>
</comment>
<dbReference type="Proteomes" id="UP000830835">
    <property type="component" value="Unassembled WGS sequence"/>
</dbReference>
<proteinExistence type="inferred from homology"/>
<dbReference type="InterPro" id="IPR001342">
    <property type="entry name" value="HDH_cat"/>
</dbReference>
<keyword evidence="7 13" id="KW-0028">Amino-acid biosynthesis</keyword>
<evidence type="ECO:0000256" key="1">
    <source>
        <dbReference type="ARBA" id="ARBA00001920"/>
    </source>
</evidence>
<dbReference type="PANTHER" id="PTHR43331:SF1">
    <property type="entry name" value="HOMOSERINE DEHYDROGENASE"/>
    <property type="match status" value="1"/>
</dbReference>
<evidence type="ECO:0000256" key="9">
    <source>
        <dbReference type="ARBA" id="ARBA00022857"/>
    </source>
</evidence>
<evidence type="ECO:0000256" key="3">
    <source>
        <dbReference type="ARBA" id="ARBA00005062"/>
    </source>
</evidence>
<evidence type="ECO:0000313" key="16">
    <source>
        <dbReference type="EMBL" id="MCJ2542456.1"/>
    </source>
</evidence>
<evidence type="ECO:0000313" key="17">
    <source>
        <dbReference type="Proteomes" id="UP000830835"/>
    </source>
</evidence>
<comment type="caution">
    <text evidence="16">The sequence shown here is derived from an EMBL/GenBank/DDBJ whole genome shotgun (WGS) entry which is preliminary data.</text>
</comment>
<sequence length="444" mass="47077">MVYRVGLLGLGTVGTGVVQILQRPGHPLLRAVDIGAVGVRSLDKPREVQIPPERLTTDLERIVSDPEIDIVIELLGGLEPARSLILKAIDHGKQVITANKAVIARYGAEIFQAAAQAKVSVLLEAAVAGGIPILQPLQQSLRANHLQAVWGIINGTTNFILSQMTQEGISFEEALAIAQARGYAEADPSADVEGWDAADKIAILASLAFGLPVEREHIPCEGIRDISATDIRYAREWGFTFKLLAIAQSSPRAASSAGPSRLDIRVHPTLLPLTHPLASINGVDNAVLVQGDPLGQVVLSGPGAGRGPTASAVVGDLLTLIAHLQTGAQVPNPLLGFPPLLPFSAGGAEPPQLQVGIPLAELEAEFYVRVLAQDQPGVIGAIGTCFGNHRVSLESITQKECHREQAEIVILTHTVREADCQRAIAEIRQLPQVAGIPGLFRVLR</sequence>
<keyword evidence="8 13" id="KW-0791">Threonine biosynthesis</keyword>
<evidence type="ECO:0000256" key="10">
    <source>
        <dbReference type="ARBA" id="ARBA00023002"/>
    </source>
</evidence>
<evidence type="ECO:0000256" key="6">
    <source>
        <dbReference type="ARBA" id="ARBA00013376"/>
    </source>
</evidence>
<comment type="cofactor">
    <cofactor evidence="1">
        <name>a metal cation</name>
        <dbReference type="ChEBI" id="CHEBI:25213"/>
    </cofactor>
</comment>
<dbReference type="PANTHER" id="PTHR43331">
    <property type="entry name" value="HOMOSERINE DEHYDROGENASE"/>
    <property type="match status" value="1"/>
</dbReference>
<keyword evidence="17" id="KW-1185">Reference proteome</keyword>
<dbReference type="Gene3D" id="3.40.50.720">
    <property type="entry name" value="NAD(P)-binding Rossmann-like Domain"/>
    <property type="match status" value="1"/>
</dbReference>
<dbReference type="InterPro" id="IPR002912">
    <property type="entry name" value="ACT_dom"/>
</dbReference>
<dbReference type="Pfam" id="PF00742">
    <property type="entry name" value="Homoserine_dh"/>
    <property type="match status" value="1"/>
</dbReference>
<evidence type="ECO:0000256" key="12">
    <source>
        <dbReference type="ARBA" id="ARBA00048841"/>
    </source>
</evidence>
<evidence type="ECO:0000256" key="2">
    <source>
        <dbReference type="ARBA" id="ARBA00005056"/>
    </source>
</evidence>
<dbReference type="Pfam" id="PF01842">
    <property type="entry name" value="ACT"/>
    <property type="match status" value="1"/>
</dbReference>
<dbReference type="EC" id="1.1.1.3" evidence="5 13"/>
<dbReference type="SUPFAM" id="SSF55347">
    <property type="entry name" value="Glyceraldehyde-3-phosphate dehydrogenase-like, C-terminal domain"/>
    <property type="match status" value="1"/>
</dbReference>
<reference evidence="16" key="1">
    <citation type="submission" date="2021-02" db="EMBL/GenBank/DDBJ databases">
        <title>The CRISPR/cas machinery reduction and long-range gene transfer in the hot spring cyanobacterium Synechococcus.</title>
        <authorList>
            <person name="Dvorak P."/>
            <person name="Jahodarova E."/>
            <person name="Hasler P."/>
            <person name="Poulickova A."/>
        </authorList>
    </citation>
    <scope>NUCLEOTIDE SEQUENCE</scope>
    <source>
        <strain evidence="16">Rupite</strain>
    </source>
</reference>
<dbReference type="SUPFAM" id="SSF51735">
    <property type="entry name" value="NAD(P)-binding Rossmann-fold domains"/>
    <property type="match status" value="1"/>
</dbReference>
<evidence type="ECO:0000256" key="13">
    <source>
        <dbReference type="RuleBase" id="RU000579"/>
    </source>
</evidence>
<keyword evidence="9 13" id="KW-0521">NADP</keyword>
<dbReference type="InterPro" id="IPR019811">
    <property type="entry name" value="HDH_CS"/>
</dbReference>